<dbReference type="PANTHER" id="PTHR38674">
    <property type="entry name" value="ALKANE 1-MONOOXYGENASE 1"/>
    <property type="match status" value="1"/>
</dbReference>
<evidence type="ECO:0000313" key="15">
    <source>
        <dbReference type="Proteomes" id="UP000320513"/>
    </source>
</evidence>
<keyword evidence="7 12" id="KW-1133">Transmembrane helix</keyword>
<organism evidence="14 15">
    <name type="scientific">Mycobacterium helveticum</name>
    <dbReference type="NCBI Taxonomy" id="2592811"/>
    <lineage>
        <taxon>Bacteria</taxon>
        <taxon>Bacillati</taxon>
        <taxon>Actinomycetota</taxon>
        <taxon>Actinomycetes</taxon>
        <taxon>Mycobacteriales</taxon>
        <taxon>Mycobacteriaceae</taxon>
        <taxon>Mycobacterium</taxon>
    </lineage>
</organism>
<evidence type="ECO:0000256" key="3">
    <source>
        <dbReference type="ARBA" id="ARBA00022475"/>
    </source>
</evidence>
<feature type="transmembrane region" description="Helical" evidence="12">
    <location>
        <begin position="211"/>
        <end position="244"/>
    </location>
</feature>
<comment type="caution">
    <text evidence="14">The sequence shown here is derived from an EMBL/GenBank/DDBJ whole genome shotgun (WGS) entry which is preliminary data.</text>
</comment>
<keyword evidence="11 12" id="KW-0472">Membrane</keyword>
<keyword evidence="10 14" id="KW-0503">Monooxygenase</keyword>
<keyword evidence="6" id="KW-0479">Metal-binding</keyword>
<dbReference type="EMBL" id="VMQU01000053">
    <property type="protein sequence ID" value="TVS88436.1"/>
    <property type="molecule type" value="Genomic_DNA"/>
</dbReference>
<dbReference type="CDD" id="cd03512">
    <property type="entry name" value="Alkane-hydroxylase"/>
    <property type="match status" value="1"/>
</dbReference>
<dbReference type="InterPro" id="IPR033885">
    <property type="entry name" value="AlkB/XylM"/>
</dbReference>
<comment type="similarity">
    <text evidence="2">Belongs to the fatty acid desaturase type 1 family. AlkB subfamily.</text>
</comment>
<sequence length="379" mass="42008">MDVLRYYLGTLIVGVTAAGLWLGGGWVWVGIATFPILMFLDIGLPPDHKIRNIRAAWLADVPLYLHLPLLVGLWTLFALRLGAWTGHTAVALPGGTVTAAGVVGMVLSVGWVGAVPNLPIAHELMHRRAWFPRAVSKVYSTVYLDPNRDVGHKLTHHLDLCTEADSDTPRRGQSIYAFMWQASYGAWKDGVVTSVNCLRKRDMSVFHPKNAVYVEIGLLALLFAAVYAAAGLIGMAVATAAMVFSKLLVEGFNYLQHYGLVRVSGSPIRLHHAWNHLGTIIRPLGVEITNHIEHHFDSRHKFHELKPRTDAPQMPSAFLCFVCALVPPVWERLIAQPRLRHWDEQFACPAEKELAMEANRKAGWTQRHVSSPSKTAHAA</sequence>
<dbReference type="Proteomes" id="UP000320513">
    <property type="component" value="Unassembled WGS sequence"/>
</dbReference>
<keyword evidence="8" id="KW-0560">Oxidoreductase</keyword>
<evidence type="ECO:0000256" key="8">
    <source>
        <dbReference type="ARBA" id="ARBA00023002"/>
    </source>
</evidence>
<dbReference type="InterPro" id="IPR005804">
    <property type="entry name" value="FA_desaturase_dom"/>
</dbReference>
<keyword evidence="5 12" id="KW-0812">Transmembrane</keyword>
<evidence type="ECO:0000256" key="5">
    <source>
        <dbReference type="ARBA" id="ARBA00022692"/>
    </source>
</evidence>
<dbReference type="GO" id="GO:0005886">
    <property type="term" value="C:plasma membrane"/>
    <property type="evidence" value="ECO:0007669"/>
    <property type="project" value="UniProtKB-SubCell"/>
</dbReference>
<keyword evidence="4" id="KW-0997">Cell inner membrane</keyword>
<protein>
    <submittedName>
        <fullName evidence="14">Alkane 1-monooxygenase</fullName>
    </submittedName>
</protein>
<reference evidence="14 15" key="1">
    <citation type="submission" date="2019-07" db="EMBL/GenBank/DDBJ databases">
        <title>New Mycobacterium species.</title>
        <authorList>
            <person name="Tortoli E."/>
            <person name="Ghielmetti G."/>
            <person name="Friedel U."/>
            <person name="Trovato A."/>
        </authorList>
    </citation>
    <scope>NUCLEOTIDE SEQUENCE [LARGE SCALE GENOMIC DNA]</scope>
    <source>
        <strain evidence="14 15">16-83</strain>
    </source>
</reference>
<evidence type="ECO:0000256" key="2">
    <source>
        <dbReference type="ARBA" id="ARBA00010823"/>
    </source>
</evidence>
<feature type="domain" description="Fatty acid desaturase" evidence="13">
    <location>
        <begin position="101"/>
        <end position="308"/>
    </location>
</feature>
<dbReference type="GO" id="GO:0004497">
    <property type="term" value="F:monooxygenase activity"/>
    <property type="evidence" value="ECO:0007669"/>
    <property type="project" value="UniProtKB-KW"/>
</dbReference>
<keyword evidence="3" id="KW-1003">Cell membrane</keyword>
<evidence type="ECO:0000259" key="13">
    <source>
        <dbReference type="Pfam" id="PF00487"/>
    </source>
</evidence>
<evidence type="ECO:0000313" key="14">
    <source>
        <dbReference type="EMBL" id="TVS88436.1"/>
    </source>
</evidence>
<keyword evidence="15" id="KW-1185">Reference proteome</keyword>
<feature type="transmembrane region" description="Helical" evidence="12">
    <location>
        <begin position="97"/>
        <end position="118"/>
    </location>
</feature>
<dbReference type="RefSeq" id="WP_144952168.1">
    <property type="nucleotide sequence ID" value="NZ_VMQU01000053.1"/>
</dbReference>
<comment type="subcellular location">
    <subcellularLocation>
        <location evidence="1">Cell inner membrane</location>
        <topology evidence="1">Multi-pass membrane protein</topology>
    </subcellularLocation>
</comment>
<name>A0A557XR79_9MYCO</name>
<gene>
    <name evidence="14" type="ORF">FPZ47_13885</name>
</gene>
<accession>A0A557XR79</accession>
<keyword evidence="9" id="KW-0408">Iron</keyword>
<feature type="transmembrane region" description="Helical" evidence="12">
    <location>
        <begin position="20"/>
        <end position="44"/>
    </location>
</feature>
<dbReference type="AlphaFoldDB" id="A0A557XR79"/>
<evidence type="ECO:0000256" key="4">
    <source>
        <dbReference type="ARBA" id="ARBA00022519"/>
    </source>
</evidence>
<evidence type="ECO:0000256" key="9">
    <source>
        <dbReference type="ARBA" id="ARBA00023004"/>
    </source>
</evidence>
<dbReference type="Pfam" id="PF00487">
    <property type="entry name" value="FA_desaturase"/>
    <property type="match status" value="1"/>
</dbReference>
<evidence type="ECO:0000256" key="1">
    <source>
        <dbReference type="ARBA" id="ARBA00004429"/>
    </source>
</evidence>
<evidence type="ECO:0000256" key="6">
    <source>
        <dbReference type="ARBA" id="ARBA00022723"/>
    </source>
</evidence>
<evidence type="ECO:0000256" key="11">
    <source>
        <dbReference type="ARBA" id="ARBA00023136"/>
    </source>
</evidence>
<dbReference type="GO" id="GO:0006629">
    <property type="term" value="P:lipid metabolic process"/>
    <property type="evidence" value="ECO:0007669"/>
    <property type="project" value="InterPro"/>
</dbReference>
<evidence type="ECO:0000256" key="7">
    <source>
        <dbReference type="ARBA" id="ARBA00022989"/>
    </source>
</evidence>
<feature type="transmembrane region" description="Helical" evidence="12">
    <location>
        <begin position="56"/>
        <end position="77"/>
    </location>
</feature>
<proteinExistence type="inferred from homology"/>
<evidence type="ECO:0000256" key="10">
    <source>
        <dbReference type="ARBA" id="ARBA00023033"/>
    </source>
</evidence>
<evidence type="ECO:0000256" key="12">
    <source>
        <dbReference type="SAM" id="Phobius"/>
    </source>
</evidence>
<dbReference type="PANTHER" id="PTHR38674:SF1">
    <property type="entry name" value="ALKANE 1-MONOOXYGENASE 1"/>
    <property type="match status" value="1"/>
</dbReference>
<dbReference type="GO" id="GO:0046872">
    <property type="term" value="F:metal ion binding"/>
    <property type="evidence" value="ECO:0007669"/>
    <property type="project" value="UniProtKB-KW"/>
</dbReference>
<dbReference type="OrthoDB" id="4759734at2"/>